<dbReference type="AlphaFoldDB" id="A0A6P4XSM5"/>
<evidence type="ECO:0000313" key="18">
    <source>
        <dbReference type="Proteomes" id="UP000515135"/>
    </source>
</evidence>
<dbReference type="SMART" id="SM00220">
    <property type="entry name" value="S_TKc"/>
    <property type="match status" value="1"/>
</dbReference>
<keyword evidence="8" id="KW-0256">Endoplasmic reticulum</keyword>
<keyword evidence="4" id="KW-0808">Transferase</keyword>
<evidence type="ECO:0000256" key="3">
    <source>
        <dbReference type="ARBA" id="ARBA00015906"/>
    </source>
</evidence>
<sequence>MGRACKPRVVCLILLTLLLLYLLPWFWSGSLQPASGFFNYEVDEMLGQERQGKFQESNPDVVTVAGLGVGQPGQRRLCPQGSFRLPTMETCMPWLGCKEITNKVTTLGKIGSGSIKKVYKAIWRNHTVAYSNLTKPTYRNFILQDIEMLKTLQHPSVLQYVGSCNTTLLTEFYQLGSADFIENILNLNTYSKFNNVRTRFNMALSYLEAIHFLHNSPLGTRVMCDSKGPRKTLSQFLITQDFKLVLSDLDWIPEVNHEAHHFIKCRRIRTKSKFVAPEELWPFGNETYDNSRMPSYDEKTDIWKIPGVVDYLLGNVNGSDVVRSHLFKVHQQCQNRDPSQRPTTKVLLEEYNRVKNMLFPEHITNSIVNYSRHF</sequence>
<dbReference type="GO" id="GO:0005789">
    <property type="term" value="C:endoplasmic reticulum membrane"/>
    <property type="evidence" value="ECO:0007669"/>
    <property type="project" value="UniProtKB-SubCell"/>
</dbReference>
<evidence type="ECO:0000256" key="8">
    <source>
        <dbReference type="ARBA" id="ARBA00022824"/>
    </source>
</evidence>
<keyword evidence="12" id="KW-0472">Membrane</keyword>
<dbReference type="PANTHER" id="PTHR22618:SF2">
    <property type="entry name" value="PROTEIN O-MANNOSE KINASE"/>
    <property type="match status" value="1"/>
</dbReference>
<proteinExistence type="predicted"/>
<evidence type="ECO:0000256" key="7">
    <source>
        <dbReference type="ARBA" id="ARBA00022777"/>
    </source>
</evidence>
<accession>A0A6P4XSM5</accession>
<evidence type="ECO:0000256" key="16">
    <source>
        <dbReference type="ARBA" id="ARBA00030430"/>
    </source>
</evidence>
<evidence type="ECO:0000256" key="15">
    <source>
        <dbReference type="ARBA" id="ARBA00030304"/>
    </source>
</evidence>
<dbReference type="RefSeq" id="XP_019619640.1">
    <property type="nucleotide sequence ID" value="XM_019764081.1"/>
</dbReference>
<dbReference type="PANTHER" id="PTHR22618">
    <property type="entry name" value="PROTEIN O-MANNOSE KINASE"/>
    <property type="match status" value="1"/>
</dbReference>
<reference evidence="19" key="1">
    <citation type="submission" date="2025-08" db="UniProtKB">
        <authorList>
            <consortium name="RefSeq"/>
        </authorList>
    </citation>
    <scope>IDENTIFICATION</scope>
    <source>
        <tissue evidence="19">Gonad</tissue>
    </source>
</reference>
<dbReference type="GO" id="GO:0006493">
    <property type="term" value="P:protein O-linked glycosylation"/>
    <property type="evidence" value="ECO:0007669"/>
    <property type="project" value="InterPro"/>
</dbReference>
<organism evidence="18 19">
    <name type="scientific">Branchiostoma belcheri</name>
    <name type="common">Amphioxus</name>
    <dbReference type="NCBI Taxonomy" id="7741"/>
    <lineage>
        <taxon>Eukaryota</taxon>
        <taxon>Metazoa</taxon>
        <taxon>Chordata</taxon>
        <taxon>Cephalochordata</taxon>
        <taxon>Leptocardii</taxon>
        <taxon>Amphioxiformes</taxon>
        <taxon>Branchiostomatidae</taxon>
        <taxon>Branchiostoma</taxon>
    </lineage>
</organism>
<dbReference type="GO" id="GO:0019200">
    <property type="term" value="F:carbohydrate kinase activity"/>
    <property type="evidence" value="ECO:0007669"/>
    <property type="project" value="InterPro"/>
</dbReference>
<evidence type="ECO:0000256" key="5">
    <source>
        <dbReference type="ARBA" id="ARBA00022692"/>
    </source>
</evidence>
<dbReference type="FunFam" id="1.10.510.10:FF:000464">
    <property type="entry name" value="Protein O-mannose kinase"/>
    <property type="match status" value="1"/>
</dbReference>
<dbReference type="SUPFAM" id="SSF56112">
    <property type="entry name" value="Protein kinase-like (PK-like)"/>
    <property type="match status" value="1"/>
</dbReference>
<keyword evidence="7" id="KW-0418">Kinase</keyword>
<evidence type="ECO:0000256" key="2">
    <source>
        <dbReference type="ARBA" id="ARBA00011932"/>
    </source>
</evidence>
<comment type="function">
    <text evidence="13">Protein O-mannose kinase that specifically mediates phosphorylation at the 6-position of an O-mannose of the trisaccharide (N-acetylgalactosamine (GalNAc)-beta-1,3-N-acetylglucosamine (GlcNAc)-beta-1,4-mannose) to generate phosphorylated O-mannosyl trisaccharide (N-acetylgalactosamine-beta-1,3-N-acetylglucosamine-beta-1,4-(phosphate-6-)mannose). Phosphorylated O-mannosyl trisaccharide is a carbohydrate structure present in alpha-dystroglycan (DAG1), which is required for binding laminin G-like domain-containing extracellular proteins with high affinity. Only shows kinase activity when the GalNAc-beta-3-GlcNAc-beta-terminus is linked to the 4-position of O-mannose, suggesting that this disaccharide serves as the substrate recognition motif.</text>
</comment>
<dbReference type="GO" id="GO:0004672">
    <property type="term" value="F:protein kinase activity"/>
    <property type="evidence" value="ECO:0007669"/>
    <property type="project" value="InterPro"/>
</dbReference>
<evidence type="ECO:0000256" key="10">
    <source>
        <dbReference type="ARBA" id="ARBA00022968"/>
    </source>
</evidence>
<evidence type="ECO:0000256" key="9">
    <source>
        <dbReference type="ARBA" id="ARBA00022840"/>
    </source>
</evidence>
<keyword evidence="10" id="KW-0735">Signal-anchor</keyword>
<dbReference type="Pfam" id="PF00069">
    <property type="entry name" value="Pkinase"/>
    <property type="match status" value="1"/>
</dbReference>
<keyword evidence="11" id="KW-1133">Transmembrane helix</keyword>
<comment type="catalytic activity">
    <reaction evidence="14">
        <text>3-O-[beta-D-GalNAc-(1-&gt;3)-beta-D-GlcNAc-(1-&gt;4)-alpha-D-Man]-L-Thr-[protein] + ATP = 3-O-[beta-D-GalNAc-(1-&gt;3)-beta-D-GlcNAc-(1-&gt;4)-(O-6-P-alpha-D-Man)]-Thr-[protein] + ADP + H(+)</text>
        <dbReference type="Rhea" id="RHEA:52616"/>
        <dbReference type="Rhea" id="RHEA-COMP:13308"/>
        <dbReference type="Rhea" id="RHEA-COMP:13309"/>
        <dbReference type="ChEBI" id="CHEBI:15378"/>
        <dbReference type="ChEBI" id="CHEBI:30616"/>
        <dbReference type="ChEBI" id="CHEBI:136709"/>
        <dbReference type="ChEBI" id="CHEBI:136710"/>
        <dbReference type="ChEBI" id="CHEBI:456216"/>
        <dbReference type="EC" id="2.7.1.183"/>
    </reaction>
</comment>
<name>A0A6P4XSM5_BRABE</name>
<evidence type="ECO:0000256" key="1">
    <source>
        <dbReference type="ARBA" id="ARBA00004648"/>
    </source>
</evidence>
<protein>
    <recommendedName>
        <fullName evidence="3">Protein O-mannose kinase</fullName>
        <ecNumber evidence="2">2.7.1.183</ecNumber>
    </recommendedName>
    <alternativeName>
        <fullName evidence="16">Protein kinase-like protein SgK196</fullName>
    </alternativeName>
    <alternativeName>
        <fullName evidence="15">Sugen kinase 196</fullName>
    </alternativeName>
</protein>
<keyword evidence="5" id="KW-0812">Transmembrane</keyword>
<dbReference type="Gene3D" id="1.10.510.10">
    <property type="entry name" value="Transferase(Phosphotransferase) domain 1"/>
    <property type="match status" value="1"/>
</dbReference>
<evidence type="ECO:0000259" key="17">
    <source>
        <dbReference type="PROSITE" id="PS50011"/>
    </source>
</evidence>
<keyword evidence="6" id="KW-0547">Nucleotide-binding</keyword>
<gene>
    <name evidence="19" type="primary">LOC109466369</name>
</gene>
<feature type="domain" description="Protein kinase" evidence="17">
    <location>
        <begin position="104"/>
        <end position="374"/>
    </location>
</feature>
<evidence type="ECO:0000256" key="6">
    <source>
        <dbReference type="ARBA" id="ARBA00022741"/>
    </source>
</evidence>
<dbReference type="OrthoDB" id="4062651at2759"/>
<keyword evidence="9" id="KW-0067">ATP-binding</keyword>
<comment type="subcellular location">
    <subcellularLocation>
        <location evidence="1">Endoplasmic reticulum membrane</location>
        <topology evidence="1">Single-pass type II membrane protein</topology>
    </subcellularLocation>
</comment>
<dbReference type="GeneID" id="109466369"/>
<evidence type="ECO:0000313" key="19">
    <source>
        <dbReference type="RefSeq" id="XP_019619640.1"/>
    </source>
</evidence>
<evidence type="ECO:0000256" key="14">
    <source>
        <dbReference type="ARBA" id="ARBA00029343"/>
    </source>
</evidence>
<dbReference type="InterPro" id="IPR000719">
    <property type="entry name" value="Prot_kinase_dom"/>
</dbReference>
<dbReference type="Proteomes" id="UP000515135">
    <property type="component" value="Unplaced"/>
</dbReference>
<dbReference type="InterPro" id="IPR011009">
    <property type="entry name" value="Kinase-like_dom_sf"/>
</dbReference>
<keyword evidence="18" id="KW-1185">Reference proteome</keyword>
<evidence type="ECO:0000256" key="12">
    <source>
        <dbReference type="ARBA" id="ARBA00023136"/>
    </source>
</evidence>
<dbReference type="InterPro" id="IPR039318">
    <property type="entry name" value="POMK"/>
</dbReference>
<evidence type="ECO:0000256" key="11">
    <source>
        <dbReference type="ARBA" id="ARBA00022989"/>
    </source>
</evidence>
<dbReference type="GO" id="GO:0005524">
    <property type="term" value="F:ATP binding"/>
    <property type="evidence" value="ECO:0007669"/>
    <property type="project" value="UniProtKB-KW"/>
</dbReference>
<dbReference type="PROSITE" id="PS50011">
    <property type="entry name" value="PROTEIN_KINASE_DOM"/>
    <property type="match status" value="1"/>
</dbReference>
<dbReference type="EC" id="2.7.1.183" evidence="2"/>
<dbReference type="KEGG" id="bbel:109466369"/>
<evidence type="ECO:0000256" key="13">
    <source>
        <dbReference type="ARBA" id="ARBA00025665"/>
    </source>
</evidence>
<evidence type="ECO:0000256" key="4">
    <source>
        <dbReference type="ARBA" id="ARBA00022679"/>
    </source>
</evidence>